<proteinExistence type="predicted"/>
<name>D9PUP7_METTM</name>
<dbReference type="PaxDb" id="79929-MTBMA_c03430"/>
<protein>
    <submittedName>
        <fullName evidence="1">Uncharacterized protein</fullName>
    </submittedName>
</protein>
<dbReference type="KEGG" id="mmg:MTBMA_c03430"/>
<reference key="1">
    <citation type="submission" date="2009-08" db="EMBL/GenBank/DDBJ databases">
        <title>The genome sequence of Methanothermobacter marburgensis.</title>
        <authorList>
            <person name="Kaster A."/>
            <person name="Seedorf H."/>
            <person name="Goenrich M."/>
            <person name="Wiezer A."/>
            <person name="Liesegang H."/>
            <person name="Thauer R."/>
            <person name="Gottschalk G."/>
        </authorList>
    </citation>
    <scope>NUCLEOTIDE SEQUENCE</scope>
    <source>
        <strain>Marburg</strain>
    </source>
</reference>
<keyword evidence="2" id="KW-1185">Reference proteome</keyword>
<dbReference type="Proteomes" id="UP000000345">
    <property type="component" value="Chromosome"/>
</dbReference>
<evidence type="ECO:0000313" key="2">
    <source>
        <dbReference type="Proteomes" id="UP000000345"/>
    </source>
</evidence>
<dbReference type="AlphaFoldDB" id="D9PUP7"/>
<reference evidence="1 2" key="2">
    <citation type="journal article" date="2010" name="J. Bacteriol.">
        <title>Complete genome sequence of Methanothermobacter marburgensis, a methanoarchaeon model organism.</title>
        <authorList>
            <person name="Liesegang H."/>
            <person name="Kaster A.K."/>
            <person name="Wiezer A."/>
            <person name="Goenrich M."/>
            <person name="Wollherr A."/>
            <person name="Seedorf H."/>
            <person name="Gottschalk G."/>
            <person name="Thauer R.K."/>
        </authorList>
    </citation>
    <scope>NUCLEOTIDE SEQUENCE [LARGE SCALE GENOMIC DNA]</scope>
    <source>
        <strain evidence="2">ATCC BAA-927 / DSM 2133 / JCM 14651 / NBRC 100331 / OCM 82 / Marburg</strain>
    </source>
</reference>
<dbReference type="GeneID" id="92392933"/>
<dbReference type="HOGENOM" id="CLU_197246_0_0_2"/>
<dbReference type="RefSeq" id="WP_013295171.1">
    <property type="nucleotide sequence ID" value="NC_014408.1"/>
</dbReference>
<dbReference type="OrthoDB" id="74429at2157"/>
<sequence>MLYDMRLPPGITHTTMAEIIDEYEVELIQTDDGPVLRGELEELERARERILESIRKRIEELENPGSQEK</sequence>
<accession>D9PUP7</accession>
<organism evidence="1 2">
    <name type="scientific">Methanothermobacter marburgensis (strain ATCC BAA-927 / DSM 2133 / JCM 14651 / NBRC 100331 / OCM 82 / Marburg)</name>
    <name type="common">Methanobacterium thermoautotrophicum</name>
    <dbReference type="NCBI Taxonomy" id="79929"/>
    <lineage>
        <taxon>Archaea</taxon>
        <taxon>Methanobacteriati</taxon>
        <taxon>Methanobacteriota</taxon>
        <taxon>Methanomada group</taxon>
        <taxon>Methanobacteria</taxon>
        <taxon>Methanobacteriales</taxon>
        <taxon>Methanobacteriaceae</taxon>
        <taxon>Methanothermobacter</taxon>
    </lineage>
</organism>
<dbReference type="EMBL" id="CP001710">
    <property type="protein sequence ID" value="ADL57944.1"/>
    <property type="molecule type" value="Genomic_DNA"/>
</dbReference>
<dbReference type="GeneID" id="9704049"/>
<dbReference type="STRING" id="79929.MTBMA_c03430"/>
<evidence type="ECO:0000313" key="1">
    <source>
        <dbReference type="EMBL" id="ADL57944.1"/>
    </source>
</evidence>
<gene>
    <name evidence="1" type="ordered locus">MTBMA_c03430</name>
</gene>